<dbReference type="AlphaFoldDB" id="D8QPZ7"/>
<evidence type="ECO:0000256" key="2">
    <source>
        <dbReference type="ARBA" id="ARBA00022679"/>
    </source>
</evidence>
<evidence type="ECO:0008006" key="7">
    <source>
        <dbReference type="Google" id="ProtNLM"/>
    </source>
</evidence>
<dbReference type="OrthoDB" id="2014201at2759"/>
<reference evidence="5 6" key="1">
    <citation type="journal article" date="2011" name="Science">
        <title>The Selaginella genome identifies genetic changes associated with the evolution of vascular plants.</title>
        <authorList>
            <person name="Banks J.A."/>
            <person name="Nishiyama T."/>
            <person name="Hasebe M."/>
            <person name="Bowman J.L."/>
            <person name="Gribskov M."/>
            <person name="dePamphilis C."/>
            <person name="Albert V.A."/>
            <person name="Aono N."/>
            <person name="Aoyama T."/>
            <person name="Ambrose B.A."/>
            <person name="Ashton N.W."/>
            <person name="Axtell M.J."/>
            <person name="Barker E."/>
            <person name="Barker M.S."/>
            <person name="Bennetzen J.L."/>
            <person name="Bonawitz N.D."/>
            <person name="Chapple C."/>
            <person name="Cheng C."/>
            <person name="Correa L.G."/>
            <person name="Dacre M."/>
            <person name="DeBarry J."/>
            <person name="Dreyer I."/>
            <person name="Elias M."/>
            <person name="Engstrom E.M."/>
            <person name="Estelle M."/>
            <person name="Feng L."/>
            <person name="Finet C."/>
            <person name="Floyd S.K."/>
            <person name="Frommer W.B."/>
            <person name="Fujita T."/>
            <person name="Gramzow L."/>
            <person name="Gutensohn M."/>
            <person name="Harholt J."/>
            <person name="Hattori M."/>
            <person name="Heyl A."/>
            <person name="Hirai T."/>
            <person name="Hiwatashi Y."/>
            <person name="Ishikawa M."/>
            <person name="Iwata M."/>
            <person name="Karol K.G."/>
            <person name="Koehler B."/>
            <person name="Kolukisaoglu U."/>
            <person name="Kubo M."/>
            <person name="Kurata T."/>
            <person name="Lalonde S."/>
            <person name="Li K."/>
            <person name="Li Y."/>
            <person name="Litt A."/>
            <person name="Lyons E."/>
            <person name="Manning G."/>
            <person name="Maruyama T."/>
            <person name="Michael T.P."/>
            <person name="Mikami K."/>
            <person name="Miyazaki S."/>
            <person name="Morinaga S."/>
            <person name="Murata T."/>
            <person name="Mueller-Roeber B."/>
            <person name="Nelson D.R."/>
            <person name="Obara M."/>
            <person name="Oguri Y."/>
            <person name="Olmstead R.G."/>
            <person name="Onodera N."/>
            <person name="Petersen B.L."/>
            <person name="Pils B."/>
            <person name="Prigge M."/>
            <person name="Rensing S.A."/>
            <person name="Riano-Pachon D.M."/>
            <person name="Roberts A.W."/>
            <person name="Sato Y."/>
            <person name="Scheller H.V."/>
            <person name="Schulz B."/>
            <person name="Schulz C."/>
            <person name="Shakirov E.V."/>
            <person name="Shibagaki N."/>
            <person name="Shinohara N."/>
            <person name="Shippen D.E."/>
            <person name="Soerensen I."/>
            <person name="Sotooka R."/>
            <person name="Sugimoto N."/>
            <person name="Sugita M."/>
            <person name="Sumikawa N."/>
            <person name="Tanurdzic M."/>
            <person name="Theissen G."/>
            <person name="Ulvskov P."/>
            <person name="Wakazuki S."/>
            <person name="Weng J.K."/>
            <person name="Willats W.W."/>
            <person name="Wipf D."/>
            <person name="Wolf P.G."/>
            <person name="Yang L."/>
            <person name="Zimmer A.D."/>
            <person name="Zhu Q."/>
            <person name="Mitros T."/>
            <person name="Hellsten U."/>
            <person name="Loque D."/>
            <person name="Otillar R."/>
            <person name="Salamov A."/>
            <person name="Schmutz J."/>
            <person name="Shapiro H."/>
            <person name="Lindquist E."/>
            <person name="Lucas S."/>
            <person name="Rokhsar D."/>
            <person name="Grigoriev I.V."/>
        </authorList>
    </citation>
    <scope>NUCLEOTIDE SEQUENCE [LARGE SCALE GENOMIC DNA]</scope>
</reference>
<dbReference type="InParanoid" id="D8QPZ7"/>
<keyword evidence="6" id="KW-1185">Reference proteome</keyword>
<evidence type="ECO:0000256" key="4">
    <source>
        <dbReference type="SAM" id="Phobius"/>
    </source>
</evidence>
<evidence type="ECO:0000256" key="3">
    <source>
        <dbReference type="ARBA" id="ARBA00023211"/>
    </source>
</evidence>
<evidence type="ECO:0000313" key="6">
    <source>
        <dbReference type="Proteomes" id="UP000001514"/>
    </source>
</evidence>
<evidence type="ECO:0000256" key="1">
    <source>
        <dbReference type="ARBA" id="ARBA00009105"/>
    </source>
</evidence>
<dbReference type="CDD" id="cd02537">
    <property type="entry name" value="GT8_Glycogenin"/>
    <property type="match status" value="1"/>
</dbReference>
<keyword evidence="3" id="KW-0464">Manganese</keyword>
<feature type="transmembrane region" description="Helical" evidence="4">
    <location>
        <begin position="356"/>
        <end position="377"/>
    </location>
</feature>
<evidence type="ECO:0000313" key="5">
    <source>
        <dbReference type="EMBL" id="EFJ38373.1"/>
    </source>
</evidence>
<keyword evidence="2" id="KW-0808">Transferase</keyword>
<feature type="transmembrane region" description="Helical" evidence="4">
    <location>
        <begin position="384"/>
        <end position="403"/>
    </location>
</feature>
<dbReference type="InterPro" id="IPR050587">
    <property type="entry name" value="GNT1/Glycosyltrans_8"/>
</dbReference>
<gene>
    <name evidence="5" type="ORF">SELMODRAFT_163679</name>
</gene>
<proteinExistence type="inferred from homology"/>
<name>D8QPZ7_SELML</name>
<dbReference type="Gene3D" id="3.90.550.10">
    <property type="entry name" value="Spore Coat Polysaccharide Biosynthesis Protein SpsA, Chain A"/>
    <property type="match status" value="1"/>
</dbReference>
<dbReference type="EMBL" id="GL377565">
    <property type="protein sequence ID" value="EFJ38373.1"/>
    <property type="molecule type" value="Genomic_DNA"/>
</dbReference>
<dbReference type="GO" id="GO:0016757">
    <property type="term" value="F:glycosyltransferase activity"/>
    <property type="evidence" value="ECO:0000318"/>
    <property type="project" value="GO_Central"/>
</dbReference>
<dbReference type="InterPro" id="IPR022751">
    <property type="entry name" value="Alpha_mannosyltransferase"/>
</dbReference>
<dbReference type="FunCoup" id="D8QPZ7">
    <property type="interactions" value="26"/>
</dbReference>
<protein>
    <recommendedName>
        <fullName evidence="7">Glucuronosyltransferase PGSIP8</fullName>
    </recommendedName>
</protein>
<organism evidence="6">
    <name type="scientific">Selaginella moellendorffii</name>
    <name type="common">Spikemoss</name>
    <dbReference type="NCBI Taxonomy" id="88036"/>
    <lineage>
        <taxon>Eukaryota</taxon>
        <taxon>Viridiplantae</taxon>
        <taxon>Streptophyta</taxon>
        <taxon>Embryophyta</taxon>
        <taxon>Tracheophyta</taxon>
        <taxon>Lycopodiopsida</taxon>
        <taxon>Selaginellales</taxon>
        <taxon>Selaginellaceae</taxon>
        <taxon>Selaginella</taxon>
    </lineage>
</organism>
<feature type="transmembrane region" description="Helical" evidence="4">
    <location>
        <begin position="277"/>
        <end position="297"/>
    </location>
</feature>
<keyword evidence="4" id="KW-0812">Transmembrane</keyword>
<sequence length="462" mass="52266">MSVALSAADAGAAPRHSNAYATMMYMGTPRDYEFFVAIRVMMQSLARHKADADLIVIASTTVPPRWIRTLNKEGVKVVSVTDIPNPYKGMDGFNDRFMFTLNKIYAWSLTDYERVVMLDADNMFLHNTDELFQCGEFCACFINPCYFHTGLFVLKPSNETFQDMLEVIKEGRENNDGADQGLLTAYFSDLLERPLFTPPRNGSKLDGLYRLPLGYQMDASYYYLRLKWNVPCGPNSVITFPSIPLLKPWYWWAWPVLPLGLSWHEQRRKSIGYGTEIPILAAEAIFYLITMTVSLVIRRRFSSSEKVPLKSCLGRCPCPDLTQFFYRLVAKLSPVVAIVMCFVLPFFVIPTTVHPVMGWSVLLLGSLSYLVITANVFQLPVFPTMTPWVGIAGVLVVMALPVYENGIVRSLAIGTYAFLAAPFLWWALREVVASREVGFAREPLMAYGRQEPQQSAEMMKLC</sequence>
<keyword evidence="4" id="KW-0472">Membrane</keyword>
<dbReference type="HOGENOM" id="CLU_034176_0_0_1"/>
<dbReference type="PANTHER" id="PTHR11183">
    <property type="entry name" value="GLYCOGENIN SUBFAMILY MEMBER"/>
    <property type="match status" value="1"/>
</dbReference>
<dbReference type="OMA" id="HKARKYQ"/>
<dbReference type="InterPro" id="IPR029044">
    <property type="entry name" value="Nucleotide-diphossugar_trans"/>
</dbReference>
<dbReference type="STRING" id="88036.D8QPZ7"/>
<dbReference type="SUPFAM" id="SSF53448">
    <property type="entry name" value="Nucleotide-diphospho-sugar transferases"/>
    <property type="match status" value="1"/>
</dbReference>
<feature type="transmembrane region" description="Helical" evidence="4">
    <location>
        <begin position="409"/>
        <end position="428"/>
    </location>
</feature>
<accession>D8QPZ7</accession>
<feature type="transmembrane region" description="Helical" evidence="4">
    <location>
        <begin position="332"/>
        <end position="350"/>
    </location>
</feature>
<dbReference type="Pfam" id="PF11051">
    <property type="entry name" value="Mannosyl_trans3"/>
    <property type="match status" value="1"/>
</dbReference>
<dbReference type="KEGG" id="smo:SELMODRAFT_163679"/>
<dbReference type="Gramene" id="EFJ38373">
    <property type="protein sequence ID" value="EFJ38373"/>
    <property type="gene ID" value="SELMODRAFT_163679"/>
</dbReference>
<dbReference type="Proteomes" id="UP000001514">
    <property type="component" value="Unassembled WGS sequence"/>
</dbReference>
<dbReference type="eggNOG" id="KOG1950">
    <property type="taxonomic scope" value="Eukaryota"/>
</dbReference>
<comment type="similarity">
    <text evidence="1">Belongs to the MNN1/MNT family.</text>
</comment>
<keyword evidence="4" id="KW-1133">Transmembrane helix</keyword>